<evidence type="ECO:0000313" key="1">
    <source>
        <dbReference type="EMBL" id="QUS47060.1"/>
    </source>
</evidence>
<reference evidence="1" key="1">
    <citation type="submission" date="2019-09" db="EMBL/GenBank/DDBJ databases">
        <title>Characterization of Mobilized Colistin Resistance Gene mcr-9 Carrying Colisitin Resistant Salmonella enterica serotype Senftenberg ST14.</title>
        <authorList>
            <person name="Cha M.-H."/>
            <person name="Woo G.-J."/>
        </authorList>
    </citation>
    <scope>NUCLEOTIDE SEQUENCE</scope>
    <source>
        <strain evidence="1">KUFSE-SAL0043</strain>
    </source>
</reference>
<protein>
    <submittedName>
        <fullName evidence="1">Uncharacterized protein</fullName>
    </submittedName>
</protein>
<dbReference type="AlphaFoldDB" id="A0A8E5IMQ6"/>
<organism evidence="1">
    <name type="scientific">Salmonella enterica subsp. enterica serovar Dessau</name>
    <dbReference type="NCBI Taxonomy" id="2564349"/>
    <lineage>
        <taxon>Bacteria</taxon>
        <taxon>Pseudomonadati</taxon>
        <taxon>Pseudomonadota</taxon>
        <taxon>Gammaproteobacteria</taxon>
        <taxon>Enterobacterales</taxon>
        <taxon>Enterobacteriaceae</taxon>
        <taxon>Salmonella</taxon>
    </lineage>
</organism>
<gene>
    <name evidence="1" type="ORF">F1331_25435</name>
</gene>
<dbReference type="EMBL" id="CP043765">
    <property type="protein sequence ID" value="QUS47060.1"/>
    <property type="molecule type" value="Genomic_DNA"/>
</dbReference>
<accession>A0A8E5IMQ6</accession>
<name>A0A8E5IMQ6_SALET</name>
<proteinExistence type="predicted"/>
<sequence length="160" mass="16748">MSAVAASAAGAYSAPSSITFRSILEARRAENRRMSLDDAIAVLVPVCVDLKARHDRGEVLYVHPVVQSSCLLHVLPTTHFGAPVRTPPQSTSLSSAFWTPSVDVGFAHFFDAGSHTLLVQSVPALQPLSSAQRGAPVAAGPPQSMSVSCPFITPSSIRAG</sequence>